<dbReference type="RefSeq" id="WP_260275603.1">
    <property type="nucleotide sequence ID" value="NZ_JANAVZ010000001.1"/>
</dbReference>
<evidence type="ECO:0000313" key="1">
    <source>
        <dbReference type="EMBL" id="MCT4331733.1"/>
    </source>
</evidence>
<dbReference type="EMBL" id="JANAVZ010000001">
    <property type="protein sequence ID" value="MCT4331733.1"/>
    <property type="molecule type" value="Genomic_DNA"/>
</dbReference>
<dbReference type="Proteomes" id="UP001320702">
    <property type="component" value="Unassembled WGS sequence"/>
</dbReference>
<organism evidence="1 2">
    <name type="scientific">Paracoccus maritimus</name>
    <dbReference type="NCBI Taxonomy" id="2933292"/>
    <lineage>
        <taxon>Bacteria</taxon>
        <taxon>Pseudomonadati</taxon>
        <taxon>Pseudomonadota</taxon>
        <taxon>Alphaproteobacteria</taxon>
        <taxon>Rhodobacterales</taxon>
        <taxon>Paracoccaceae</taxon>
        <taxon>Paracoccus</taxon>
    </lineage>
</organism>
<keyword evidence="2" id="KW-1185">Reference proteome</keyword>
<reference evidence="1 2" key="1">
    <citation type="submission" date="2022-04" db="EMBL/GenBank/DDBJ databases">
        <title>Paracoccus sp. YLB-12 draft genome sequence.</title>
        <authorList>
            <person name="Yu L."/>
        </authorList>
    </citation>
    <scope>NUCLEOTIDE SEQUENCE [LARGE SCALE GENOMIC DNA]</scope>
    <source>
        <strain evidence="1 2">YLB-12</strain>
    </source>
</reference>
<evidence type="ECO:0008006" key="3">
    <source>
        <dbReference type="Google" id="ProtNLM"/>
    </source>
</evidence>
<proteinExistence type="predicted"/>
<evidence type="ECO:0000313" key="2">
    <source>
        <dbReference type="Proteomes" id="UP001320702"/>
    </source>
</evidence>
<sequence length="196" mass="20794">MNRTRIVRWLRVLLPLAALAILSTMFLFSRQPGTEPRIPYAEVDAENMARGPRVIAPEYAGVTSDGARISLKAGQATPGNDGSDGNASDLRLDWRRPDGLNADLTAPDAVLTDGLIGLRGGVRMTLSSGWTLETPMMDAATDRSRLAAGDGVDASAPFGRITAEKMELLPEGGAAADADEAAILNFSGDVRLIYQP</sequence>
<name>A0ABT2K5D8_9RHOB</name>
<comment type="caution">
    <text evidence="1">The sequence shown here is derived from an EMBL/GenBank/DDBJ whole genome shotgun (WGS) entry which is preliminary data.</text>
</comment>
<gene>
    <name evidence="1" type="ORF">MU516_02485</name>
</gene>
<protein>
    <recommendedName>
        <fullName evidence="3">Lipopolysaccharide export system protein LptC</fullName>
    </recommendedName>
</protein>
<accession>A0ABT2K5D8</accession>